<accession>A0A939GCD5</accession>
<organism evidence="1 2">
    <name type="scientific">Fibrella rubiginis</name>
    <dbReference type="NCBI Taxonomy" id="2817060"/>
    <lineage>
        <taxon>Bacteria</taxon>
        <taxon>Pseudomonadati</taxon>
        <taxon>Bacteroidota</taxon>
        <taxon>Cytophagia</taxon>
        <taxon>Cytophagales</taxon>
        <taxon>Spirosomataceae</taxon>
        <taxon>Fibrella</taxon>
    </lineage>
</organism>
<reference evidence="1" key="1">
    <citation type="submission" date="2021-03" db="EMBL/GenBank/DDBJ databases">
        <title>Fibrella sp. HMF5335 genome sequencing and assembly.</title>
        <authorList>
            <person name="Kang H."/>
            <person name="Kim H."/>
            <person name="Bae S."/>
            <person name="Joh K."/>
        </authorList>
    </citation>
    <scope>NUCLEOTIDE SEQUENCE</scope>
    <source>
        <strain evidence="1">HMF5335</strain>
    </source>
</reference>
<dbReference type="EMBL" id="JAFMYV010000003">
    <property type="protein sequence ID" value="MBO0936477.1"/>
    <property type="molecule type" value="Genomic_DNA"/>
</dbReference>
<dbReference type="AlphaFoldDB" id="A0A939GCD5"/>
<dbReference type="RefSeq" id="WP_207364038.1">
    <property type="nucleotide sequence ID" value="NZ_JAFMYV010000003.1"/>
</dbReference>
<dbReference type="Proteomes" id="UP000664034">
    <property type="component" value="Unassembled WGS sequence"/>
</dbReference>
<proteinExistence type="predicted"/>
<keyword evidence="2" id="KW-1185">Reference proteome</keyword>
<protein>
    <submittedName>
        <fullName evidence="1">Uncharacterized protein</fullName>
    </submittedName>
</protein>
<comment type="caution">
    <text evidence="1">The sequence shown here is derived from an EMBL/GenBank/DDBJ whole genome shotgun (WGS) entry which is preliminary data.</text>
</comment>
<name>A0A939GCD5_9BACT</name>
<sequence>MARQLAQVAVEEDRRQICQMSLHEAVATAWRLMATYKLKAWQKDCITADYTLLGTFFRVDAELVNGLRPEVRNPTAYLAKSLGLDQQTAPKPVGRIPKKVVANAPTMPLDDTARTADTHSLATLLANLTKPS</sequence>
<evidence type="ECO:0000313" key="1">
    <source>
        <dbReference type="EMBL" id="MBO0936477.1"/>
    </source>
</evidence>
<evidence type="ECO:0000313" key="2">
    <source>
        <dbReference type="Proteomes" id="UP000664034"/>
    </source>
</evidence>
<gene>
    <name evidence="1" type="ORF">J2I47_07975</name>
</gene>